<keyword evidence="2" id="KW-1185">Reference proteome</keyword>
<sequence length="219" mass="25810">MRLPIKTSKNKDNKWSLFNGLPYYSKEIVDKHIRDLNLKKSNANNSAIFNASHFSTQFNETVDDVEYLHGQVVLNQFLNNKRMMRNYQWLEYYVDMVDQSDLSKGVDTSYKQATVRSLKQFQKYMAKKENKIKEIRKLKSEKIELLKQKQHERTVAREKKELEERLKQQQKEVEEAQKATADALIQNGVGEGGPMREKMIMLMVRLVEMLNLKTTTLTE</sequence>
<proteinExistence type="predicted"/>
<dbReference type="Proteomes" id="UP001165064">
    <property type="component" value="Unassembled WGS sequence"/>
</dbReference>
<organism evidence="1 2">
    <name type="scientific">Ambrosiozyma monospora</name>
    <name type="common">Yeast</name>
    <name type="synonym">Endomycopsis monosporus</name>
    <dbReference type="NCBI Taxonomy" id="43982"/>
    <lineage>
        <taxon>Eukaryota</taxon>
        <taxon>Fungi</taxon>
        <taxon>Dikarya</taxon>
        <taxon>Ascomycota</taxon>
        <taxon>Saccharomycotina</taxon>
        <taxon>Pichiomycetes</taxon>
        <taxon>Pichiales</taxon>
        <taxon>Pichiaceae</taxon>
        <taxon>Ambrosiozyma</taxon>
    </lineage>
</organism>
<reference evidence="1" key="1">
    <citation type="submission" date="2023-04" db="EMBL/GenBank/DDBJ databases">
        <title>Ambrosiozyma monospora NBRC 10751.</title>
        <authorList>
            <person name="Ichikawa N."/>
            <person name="Sato H."/>
            <person name="Tonouchi N."/>
        </authorList>
    </citation>
    <scope>NUCLEOTIDE SEQUENCE</scope>
    <source>
        <strain evidence="1">NBRC 10751</strain>
    </source>
</reference>
<comment type="caution">
    <text evidence="1">The sequence shown here is derived from an EMBL/GenBank/DDBJ whole genome shotgun (WGS) entry which is preliminary data.</text>
</comment>
<dbReference type="EMBL" id="BSXS01011847">
    <property type="protein sequence ID" value="GMF01373.1"/>
    <property type="molecule type" value="Genomic_DNA"/>
</dbReference>
<accession>A0ACB5U4K7</accession>
<evidence type="ECO:0000313" key="1">
    <source>
        <dbReference type="EMBL" id="GMF01373.1"/>
    </source>
</evidence>
<gene>
    <name evidence="1" type="ORF">Amon02_001124400</name>
</gene>
<protein>
    <submittedName>
        <fullName evidence="1">Unnamed protein product</fullName>
    </submittedName>
</protein>
<name>A0ACB5U4K7_AMBMO</name>
<evidence type="ECO:0000313" key="2">
    <source>
        <dbReference type="Proteomes" id="UP001165064"/>
    </source>
</evidence>